<reference evidence="2 3" key="2">
    <citation type="submission" date="2018-11" db="EMBL/GenBank/DDBJ databases">
        <authorList>
            <consortium name="Pathogen Informatics"/>
        </authorList>
    </citation>
    <scope>NUCLEOTIDE SEQUENCE [LARGE SCALE GENOMIC DNA]</scope>
</reference>
<organism evidence="4">
    <name type="scientific">Hydatigena taeniaeformis</name>
    <name type="common">Feline tapeworm</name>
    <name type="synonym">Taenia taeniaeformis</name>
    <dbReference type="NCBI Taxonomy" id="6205"/>
    <lineage>
        <taxon>Eukaryota</taxon>
        <taxon>Metazoa</taxon>
        <taxon>Spiralia</taxon>
        <taxon>Lophotrochozoa</taxon>
        <taxon>Platyhelminthes</taxon>
        <taxon>Cestoda</taxon>
        <taxon>Eucestoda</taxon>
        <taxon>Cyclophyllidea</taxon>
        <taxon>Taeniidae</taxon>
        <taxon>Hydatigera</taxon>
    </lineage>
</organism>
<name>A0A0R3X6V6_HYDTA</name>
<evidence type="ECO:0000256" key="1">
    <source>
        <dbReference type="SAM" id="MobiDB-lite"/>
    </source>
</evidence>
<reference evidence="4" key="1">
    <citation type="submission" date="2016-04" db="UniProtKB">
        <authorList>
            <consortium name="WormBaseParasite"/>
        </authorList>
    </citation>
    <scope>IDENTIFICATION</scope>
</reference>
<dbReference type="EMBL" id="UYWX01020730">
    <property type="protein sequence ID" value="VDM34000.1"/>
    <property type="molecule type" value="Genomic_DNA"/>
</dbReference>
<proteinExistence type="predicted"/>
<dbReference type="OrthoDB" id="6228672at2759"/>
<dbReference type="Proteomes" id="UP000274429">
    <property type="component" value="Unassembled WGS sequence"/>
</dbReference>
<protein>
    <submittedName>
        <fullName evidence="4">Protein kinase domain-containing protein</fullName>
    </submittedName>
</protein>
<dbReference type="WBParaSite" id="TTAC_0000925901-mRNA-1">
    <property type="protein sequence ID" value="TTAC_0000925901-mRNA-1"/>
    <property type="gene ID" value="TTAC_0000925901"/>
</dbReference>
<sequence length="1112" mass="123175">MREEIRSLLFVLGPEVSDASEDSSRSFYSSDQLSEALRDLPPDQFEAARDCCMRLRYPPALAVLMQREKDNQLCGSISTDPQAKSRSLRSIHFEILPSHFEGTVVKLFDEVSVAATRVKADRIEEDPFESSKRSAAVDGCGYSILSPATSTKRARHQRKTKREENRWIKPSDTNEDESDGLEIVSVVPPDEQLFPAPTTTTVAIGSQKRKPSNHISSIVSSLAIGVPAGPSSAQPSSLPPLQQRIESSHSVTRSGFAASSEFTMFQSKPSSRLRKPLLFPKTVSFSSKCLEGCLYLDKASFIPLFYQQLVGFGILSEVALEMTSMAVSSDFLVPTPCPFGWPHFVCLESNPSSPHPFEYSLLDMNFHLVRTEQFLLMGDALRLILLAYTNPTAECRNAVRCLTDLCHQKIRSILVENIRVRTPKGLQCVPLEWSSLLSSSSFRLPSLLWLPVVTPPSRDVILSIFDSASKSIHSKSSVGPSWTSSCPVEDLAHIAVALCPKFSVPDPLNPPVPITSTATVDETASAQALRDFLCLCFTPTIKWTSVSLTSTSISESPLETLIHMTPPQLRALCQLLDCNHASSFAGLGLICLLFKRLFMHLFVNASLAGRGRLMVLRHTLCLIECPIEDGLYDCDLFTHLKSIHSRVSDCLSHLRTAYPQLVSAGACLTAKHRLSCSPQTATAADIGRSRLFTTAQEARDVILRIFKEVIYPNLVALFEAVTAVHEFVGFVLARDLYMFKRPHGIGGRVEENNAFRLLRSGIAMLNRLENKSVFQKINKSDSNVGFEKILEPAVLCKTKLVLLRPPGLLYIVEQMAVQIKAFRQSLMTSRINLCSSWWSAFTTSAVDVSADSNVKLFVTEMQSIFDRIECWTRSLHNTELRNIPIKMLEVLVKEVGKRVSGLRELKVAPSESELLEVPYGSKNSTIAEPILTAVAVAPLPPCPQNVPFDEEQAAVASEASMSLDLLNRAFSLPDDEENDVIVEERGEVENKINETNETTTTDVERESDVIEVVQRTPPKKVVISVSGEDVTMTTMEEESKNSQEVEEGVSTSTTSMMDRRTLGKLKRSQKILSHHCQQTQSQKEGEEVEQVTTSCTYHGDNRFVNLCSNGVS</sequence>
<keyword evidence="3" id="KW-1185">Reference proteome</keyword>
<dbReference type="AlphaFoldDB" id="A0A0R3X6V6"/>
<evidence type="ECO:0000313" key="2">
    <source>
        <dbReference type="EMBL" id="VDM34000.1"/>
    </source>
</evidence>
<gene>
    <name evidence="2" type="ORF">TTAC_LOCUS9244</name>
</gene>
<evidence type="ECO:0000313" key="3">
    <source>
        <dbReference type="Proteomes" id="UP000274429"/>
    </source>
</evidence>
<evidence type="ECO:0000313" key="4">
    <source>
        <dbReference type="WBParaSite" id="TTAC_0000925901-mRNA-1"/>
    </source>
</evidence>
<accession>A0A0R3X6V6</accession>
<feature type="region of interest" description="Disordered" evidence="1">
    <location>
        <begin position="148"/>
        <end position="179"/>
    </location>
</feature>